<feature type="domain" description="Nuclear Testis protein N-terminal" evidence="2">
    <location>
        <begin position="42"/>
        <end position="164"/>
    </location>
</feature>
<dbReference type="EMBL" id="JAGXEW010000044">
    <property type="protein sequence ID" value="KAK1152903.1"/>
    <property type="molecule type" value="Genomic_DNA"/>
</dbReference>
<dbReference type="InterPro" id="IPR024310">
    <property type="entry name" value="NUT"/>
</dbReference>
<gene>
    <name evidence="3" type="ORF">AOXY_G30607</name>
</gene>
<dbReference type="InterPro" id="IPR024309">
    <property type="entry name" value="NUT_N"/>
</dbReference>
<dbReference type="PANTHER" id="PTHR22879:SF13">
    <property type="entry name" value="NUT FAMILY MEMBER 1"/>
    <property type="match status" value="1"/>
</dbReference>
<name>A0AAD8CJZ5_ACIOX</name>
<dbReference type="Pfam" id="PF12881">
    <property type="entry name" value="NUT"/>
    <property type="match status" value="1"/>
</dbReference>
<evidence type="ECO:0000313" key="4">
    <source>
        <dbReference type="Proteomes" id="UP001230051"/>
    </source>
</evidence>
<sequence length="195" mass="21981">MTSPPNFNGIRALLKPPFLNSNSNTPSQANSPFRWYLTRPPWQQSSPAARHQRVSVPLLQPPAPASAPGLAAELRFEPPSPGYSRGVFENFRKWQQYKELAKQHYHSSPDLEALSCFFIPVLRSLCLMKPQLSTAQQASRAVQEWSRLSNFDRMIYYDMAAKSAAFISLYQPLLLSAASISLYQTLLLSLLHKTS</sequence>
<keyword evidence="4" id="KW-1185">Reference proteome</keyword>
<proteinExistence type="inferred from homology"/>
<accession>A0AAD8CJZ5</accession>
<evidence type="ECO:0000313" key="3">
    <source>
        <dbReference type="EMBL" id="KAK1152903.1"/>
    </source>
</evidence>
<organism evidence="3 4">
    <name type="scientific">Acipenser oxyrinchus oxyrinchus</name>
    <dbReference type="NCBI Taxonomy" id="40147"/>
    <lineage>
        <taxon>Eukaryota</taxon>
        <taxon>Metazoa</taxon>
        <taxon>Chordata</taxon>
        <taxon>Craniata</taxon>
        <taxon>Vertebrata</taxon>
        <taxon>Euteleostomi</taxon>
        <taxon>Actinopterygii</taxon>
        <taxon>Chondrostei</taxon>
        <taxon>Acipenseriformes</taxon>
        <taxon>Acipenseridae</taxon>
        <taxon>Acipenser</taxon>
    </lineage>
</organism>
<reference evidence="3" key="1">
    <citation type="submission" date="2022-02" db="EMBL/GenBank/DDBJ databases">
        <title>Atlantic sturgeon de novo genome assembly.</title>
        <authorList>
            <person name="Stock M."/>
            <person name="Klopp C."/>
            <person name="Guiguen Y."/>
            <person name="Cabau C."/>
            <person name="Parinello H."/>
            <person name="Santidrian Yebra-Pimentel E."/>
            <person name="Kuhl H."/>
            <person name="Dirks R.P."/>
            <person name="Guessner J."/>
            <person name="Wuertz S."/>
            <person name="Du K."/>
            <person name="Schartl M."/>
        </authorList>
    </citation>
    <scope>NUCLEOTIDE SEQUENCE</scope>
    <source>
        <strain evidence="3">STURGEONOMICS-FGT-2020</strain>
        <tissue evidence="3">Whole blood</tissue>
    </source>
</reference>
<dbReference type="Proteomes" id="UP001230051">
    <property type="component" value="Unassembled WGS sequence"/>
</dbReference>
<comment type="caution">
    <text evidence="3">The sequence shown here is derived from an EMBL/GenBank/DDBJ whole genome shotgun (WGS) entry which is preliminary data.</text>
</comment>
<comment type="similarity">
    <text evidence="1">Belongs to the NUT family.</text>
</comment>
<protein>
    <recommendedName>
        <fullName evidence="2">Nuclear Testis protein N-terminal domain-containing protein</fullName>
    </recommendedName>
</protein>
<evidence type="ECO:0000259" key="2">
    <source>
        <dbReference type="Pfam" id="PF12881"/>
    </source>
</evidence>
<dbReference type="AlphaFoldDB" id="A0AAD8CJZ5"/>
<dbReference type="PANTHER" id="PTHR22879">
    <property type="entry name" value="NUT FAMILY MEMBER 1"/>
    <property type="match status" value="1"/>
</dbReference>
<evidence type="ECO:0000256" key="1">
    <source>
        <dbReference type="ARBA" id="ARBA00010586"/>
    </source>
</evidence>